<evidence type="ECO:0000256" key="2">
    <source>
        <dbReference type="ARBA" id="ARBA00005779"/>
    </source>
</evidence>
<evidence type="ECO:0000256" key="4">
    <source>
        <dbReference type="ARBA" id="ARBA00022692"/>
    </source>
</evidence>
<dbReference type="Pfam" id="PF03994">
    <property type="entry name" value="DUF350"/>
    <property type="match status" value="1"/>
</dbReference>
<protein>
    <recommendedName>
        <fullName evidence="10">DUF350 domain-containing protein</fullName>
    </recommendedName>
</protein>
<keyword evidence="3" id="KW-1003">Cell membrane</keyword>
<feature type="transmembrane region" description="Helical" evidence="7">
    <location>
        <begin position="110"/>
        <end position="129"/>
    </location>
</feature>
<sequence length="133" mass="13692">MLASISGLGAFLAYFATALGLVALYLLIYTLATAHDELMLIRRGVTAASIALGGSLVAFTLPLAVAIYNAQGLLDCAIWGLVGLVVQMLVYWLVRLALPDLSRQIAAGEAAPALLLAAASLAAGILNAASMTY</sequence>
<dbReference type="EMBL" id="BPQH01000002">
    <property type="protein sequence ID" value="GJD47930.1"/>
    <property type="molecule type" value="Genomic_DNA"/>
</dbReference>
<keyword evidence="9" id="KW-1185">Reference proteome</keyword>
<feature type="transmembrane region" description="Helical" evidence="7">
    <location>
        <begin position="12"/>
        <end position="32"/>
    </location>
</feature>
<reference evidence="8" key="1">
    <citation type="journal article" date="2021" name="Front. Microbiol.">
        <title>Comprehensive Comparative Genomics and Phenotyping of Methylobacterium Species.</title>
        <authorList>
            <person name="Alessa O."/>
            <person name="Ogura Y."/>
            <person name="Fujitani Y."/>
            <person name="Takami H."/>
            <person name="Hayashi T."/>
            <person name="Sahin N."/>
            <person name="Tani A."/>
        </authorList>
    </citation>
    <scope>NUCLEOTIDE SEQUENCE</scope>
    <source>
        <strain evidence="8">KCTC 52305</strain>
    </source>
</reference>
<evidence type="ECO:0000256" key="6">
    <source>
        <dbReference type="ARBA" id="ARBA00023136"/>
    </source>
</evidence>
<organism evidence="8 9">
    <name type="scientific">Methylobacterium crusticola</name>
    <dbReference type="NCBI Taxonomy" id="1697972"/>
    <lineage>
        <taxon>Bacteria</taxon>
        <taxon>Pseudomonadati</taxon>
        <taxon>Pseudomonadota</taxon>
        <taxon>Alphaproteobacteria</taxon>
        <taxon>Hyphomicrobiales</taxon>
        <taxon>Methylobacteriaceae</taxon>
        <taxon>Methylobacterium</taxon>
    </lineage>
</organism>
<feature type="transmembrane region" description="Helical" evidence="7">
    <location>
        <begin position="44"/>
        <end position="65"/>
    </location>
</feature>
<dbReference type="PANTHER" id="PTHR40043">
    <property type="entry name" value="UPF0719 INNER MEMBRANE PROTEIN YJFL"/>
    <property type="match status" value="1"/>
</dbReference>
<evidence type="ECO:0000256" key="1">
    <source>
        <dbReference type="ARBA" id="ARBA00004651"/>
    </source>
</evidence>
<dbReference type="RefSeq" id="WP_128560240.1">
    <property type="nucleotide sequence ID" value="NZ_BPQH01000002.1"/>
</dbReference>
<proteinExistence type="inferred from homology"/>
<comment type="similarity">
    <text evidence="2">Belongs to the UPF0719 family.</text>
</comment>
<keyword evidence="5 7" id="KW-1133">Transmembrane helix</keyword>
<name>A0ABQ4QSR2_9HYPH</name>
<dbReference type="InterPro" id="IPR007140">
    <property type="entry name" value="DUF350"/>
</dbReference>
<keyword evidence="6 7" id="KW-0472">Membrane</keyword>
<evidence type="ECO:0000256" key="3">
    <source>
        <dbReference type="ARBA" id="ARBA00022475"/>
    </source>
</evidence>
<evidence type="ECO:0000256" key="7">
    <source>
        <dbReference type="SAM" id="Phobius"/>
    </source>
</evidence>
<reference evidence="8" key="2">
    <citation type="submission" date="2021-08" db="EMBL/GenBank/DDBJ databases">
        <authorList>
            <person name="Tani A."/>
            <person name="Ola A."/>
            <person name="Ogura Y."/>
            <person name="Katsura K."/>
            <person name="Hayashi T."/>
        </authorList>
    </citation>
    <scope>NUCLEOTIDE SEQUENCE</scope>
    <source>
        <strain evidence="8">KCTC 52305</strain>
    </source>
</reference>
<comment type="caution">
    <text evidence="8">The sequence shown here is derived from an EMBL/GenBank/DDBJ whole genome shotgun (WGS) entry which is preliminary data.</text>
</comment>
<keyword evidence="4 7" id="KW-0812">Transmembrane</keyword>
<gene>
    <name evidence="8" type="ORF">OPKNFCMD_0643</name>
</gene>
<dbReference type="PANTHER" id="PTHR40043:SF1">
    <property type="entry name" value="UPF0719 INNER MEMBRANE PROTEIN YJFL"/>
    <property type="match status" value="1"/>
</dbReference>
<feature type="transmembrane region" description="Helical" evidence="7">
    <location>
        <begin position="77"/>
        <end position="98"/>
    </location>
</feature>
<accession>A0ABQ4QSR2</accession>
<evidence type="ECO:0000313" key="9">
    <source>
        <dbReference type="Proteomes" id="UP001055167"/>
    </source>
</evidence>
<comment type="subcellular location">
    <subcellularLocation>
        <location evidence="1">Cell membrane</location>
        <topology evidence="1">Multi-pass membrane protein</topology>
    </subcellularLocation>
</comment>
<evidence type="ECO:0000313" key="8">
    <source>
        <dbReference type="EMBL" id="GJD47930.1"/>
    </source>
</evidence>
<dbReference type="Proteomes" id="UP001055167">
    <property type="component" value="Unassembled WGS sequence"/>
</dbReference>
<evidence type="ECO:0008006" key="10">
    <source>
        <dbReference type="Google" id="ProtNLM"/>
    </source>
</evidence>
<evidence type="ECO:0000256" key="5">
    <source>
        <dbReference type="ARBA" id="ARBA00022989"/>
    </source>
</evidence>